<evidence type="ECO:0000313" key="3">
    <source>
        <dbReference type="RefSeq" id="XP_026688705.1"/>
    </source>
</evidence>
<keyword evidence="2" id="KW-1185">Reference proteome</keyword>
<protein>
    <submittedName>
        <fullName evidence="3">Uncharacterized protein LOC113473172</fullName>
    </submittedName>
</protein>
<feature type="non-terminal residue" evidence="3">
    <location>
        <position position="191"/>
    </location>
</feature>
<sequence length="191" mass="21963">MDKTCKKPLNKAVKPSLLPETSTKISQQDKKNESTYEIMRLSKLNATTLKHHKIHKAGNKNETLQVNETNIERNDLEFLEKLRNISFLENKRAHNDITTIISHEDQNRTFLKMDNATRNVGPEPNKTIGNHAVSNLETATNNVMVNTTELETDDRSTVFYNQHLTKHTTDTIHRGRSNETHKQTAKDGRYN</sequence>
<proteinExistence type="predicted"/>
<dbReference type="PaxDb" id="121845-A0A3Q0JPE0"/>
<accession>A0A3Q0JPE0</accession>
<dbReference type="KEGG" id="dci:113473172"/>
<dbReference type="RefSeq" id="XP_026688705.1">
    <property type="nucleotide sequence ID" value="XM_026832904.1"/>
</dbReference>
<organism evidence="2 3">
    <name type="scientific">Diaphorina citri</name>
    <name type="common">Asian citrus psyllid</name>
    <dbReference type="NCBI Taxonomy" id="121845"/>
    <lineage>
        <taxon>Eukaryota</taxon>
        <taxon>Metazoa</taxon>
        <taxon>Ecdysozoa</taxon>
        <taxon>Arthropoda</taxon>
        <taxon>Hexapoda</taxon>
        <taxon>Insecta</taxon>
        <taxon>Pterygota</taxon>
        <taxon>Neoptera</taxon>
        <taxon>Paraneoptera</taxon>
        <taxon>Hemiptera</taxon>
        <taxon>Sternorrhyncha</taxon>
        <taxon>Psylloidea</taxon>
        <taxon>Psyllidae</taxon>
        <taxon>Diaphorininae</taxon>
        <taxon>Diaphorina</taxon>
    </lineage>
</organism>
<evidence type="ECO:0000256" key="1">
    <source>
        <dbReference type="SAM" id="MobiDB-lite"/>
    </source>
</evidence>
<gene>
    <name evidence="3" type="primary">LOC113473172</name>
</gene>
<dbReference type="GeneID" id="113473172"/>
<dbReference type="AlphaFoldDB" id="A0A3Q0JPE0"/>
<dbReference type="Proteomes" id="UP000079169">
    <property type="component" value="Unplaced"/>
</dbReference>
<evidence type="ECO:0000313" key="2">
    <source>
        <dbReference type="Proteomes" id="UP000079169"/>
    </source>
</evidence>
<feature type="region of interest" description="Disordered" evidence="1">
    <location>
        <begin position="168"/>
        <end position="191"/>
    </location>
</feature>
<reference evidence="3" key="1">
    <citation type="submission" date="2025-08" db="UniProtKB">
        <authorList>
            <consortium name="RefSeq"/>
        </authorList>
    </citation>
    <scope>IDENTIFICATION</scope>
</reference>
<name>A0A3Q0JPE0_DIACI</name>